<keyword evidence="1" id="KW-1133">Transmembrane helix</keyword>
<gene>
    <name evidence="2" type="ORF">PCOR1329_LOCUS43868</name>
</gene>
<feature type="transmembrane region" description="Helical" evidence="1">
    <location>
        <begin position="231"/>
        <end position="256"/>
    </location>
</feature>
<proteinExistence type="predicted"/>
<comment type="caution">
    <text evidence="2">The sequence shown here is derived from an EMBL/GenBank/DDBJ whole genome shotgun (WGS) entry which is preliminary data.</text>
</comment>
<accession>A0ABN9TZM2</accession>
<feature type="non-terminal residue" evidence="2">
    <location>
        <position position="329"/>
    </location>
</feature>
<keyword evidence="3" id="KW-1185">Reference proteome</keyword>
<name>A0ABN9TZM2_9DINO</name>
<evidence type="ECO:0000313" key="3">
    <source>
        <dbReference type="Proteomes" id="UP001189429"/>
    </source>
</evidence>
<reference evidence="2" key="1">
    <citation type="submission" date="2023-10" db="EMBL/GenBank/DDBJ databases">
        <authorList>
            <person name="Chen Y."/>
            <person name="Shah S."/>
            <person name="Dougan E. K."/>
            <person name="Thang M."/>
            <person name="Chan C."/>
        </authorList>
    </citation>
    <scope>NUCLEOTIDE SEQUENCE [LARGE SCALE GENOMIC DNA]</scope>
</reference>
<evidence type="ECO:0000256" key="1">
    <source>
        <dbReference type="SAM" id="Phobius"/>
    </source>
</evidence>
<dbReference type="CDD" id="cd09272">
    <property type="entry name" value="RNase_HI_RT_Ty1"/>
    <property type="match status" value="1"/>
</dbReference>
<organism evidence="2 3">
    <name type="scientific">Prorocentrum cordatum</name>
    <dbReference type="NCBI Taxonomy" id="2364126"/>
    <lineage>
        <taxon>Eukaryota</taxon>
        <taxon>Sar</taxon>
        <taxon>Alveolata</taxon>
        <taxon>Dinophyceae</taxon>
        <taxon>Prorocentrales</taxon>
        <taxon>Prorocentraceae</taxon>
        <taxon>Prorocentrum</taxon>
    </lineage>
</organism>
<evidence type="ECO:0000313" key="2">
    <source>
        <dbReference type="EMBL" id="CAK0851823.1"/>
    </source>
</evidence>
<feature type="transmembrane region" description="Helical" evidence="1">
    <location>
        <begin position="195"/>
        <end position="211"/>
    </location>
</feature>
<sequence length="329" mass="36303">MVAPTWHHWLLLQRLASYLGHCPQPELFFKFQGMPKVIVAEVDSDWASEPGWRSVGGGFLFIGSHLIDGWSGQQGNRALSSAGAVFKGIVNGLARGIWLRNVMLDMGFEMTLQVNPGSSGAKGIAPRWGSGRVRHLATKYLWAQEKVRDETITMAKIRADTNRADMQTKPPEGPRFLELLAMLTLRTPSSGRTQVFGVMLAATVLGGIQGMEVAPASQAPIVMSSPTAMELAWATPIAVMFGSALAVTFLSAWIGYRVYTAPMRFLNAVEAPPGEEHLAIVESGISRRTQTTPIKHYWTWSATEMREECLRLCIYRGQLKSQMIEDLLK</sequence>
<protein>
    <submittedName>
        <fullName evidence="2">Uncharacterized protein</fullName>
    </submittedName>
</protein>
<dbReference type="Proteomes" id="UP001189429">
    <property type="component" value="Unassembled WGS sequence"/>
</dbReference>
<keyword evidence="1" id="KW-0472">Membrane</keyword>
<keyword evidence="1" id="KW-0812">Transmembrane</keyword>
<dbReference type="EMBL" id="CAUYUJ010015273">
    <property type="protein sequence ID" value="CAK0851823.1"/>
    <property type="molecule type" value="Genomic_DNA"/>
</dbReference>